<dbReference type="InterPro" id="IPR040387">
    <property type="entry name" value="RIN4/NOI4"/>
</dbReference>
<dbReference type="Pfam" id="PF05627">
    <property type="entry name" value="AvrRpt-cleavage"/>
    <property type="match status" value="2"/>
</dbReference>
<dbReference type="PANTHER" id="PTHR33159:SF101">
    <property type="entry name" value="OS04G0379600 PROTEIN"/>
    <property type="match status" value="1"/>
</dbReference>
<dbReference type="EMBL" id="CP136895">
    <property type="protein sequence ID" value="WOL11398.1"/>
    <property type="molecule type" value="Genomic_DNA"/>
</dbReference>
<evidence type="ECO:0000313" key="3">
    <source>
        <dbReference type="EMBL" id="WOL11398.1"/>
    </source>
</evidence>
<evidence type="ECO:0000259" key="2">
    <source>
        <dbReference type="Pfam" id="PF05627"/>
    </source>
</evidence>
<reference evidence="3 4" key="1">
    <citation type="submission" date="2023-10" db="EMBL/GenBank/DDBJ databases">
        <title>Chromosome-scale genome assembly provides insights into flower coloration mechanisms of Canna indica.</title>
        <authorList>
            <person name="Li C."/>
        </authorList>
    </citation>
    <scope>NUCLEOTIDE SEQUENCE [LARGE SCALE GENOMIC DNA]</scope>
    <source>
        <tissue evidence="3">Flower</tissue>
    </source>
</reference>
<dbReference type="InterPro" id="IPR008700">
    <property type="entry name" value="TypeIII_avirulence_cleave"/>
</dbReference>
<evidence type="ECO:0000256" key="1">
    <source>
        <dbReference type="SAM" id="MobiDB-lite"/>
    </source>
</evidence>
<feature type="region of interest" description="Disordered" evidence="1">
    <location>
        <begin position="1"/>
        <end position="235"/>
    </location>
</feature>
<dbReference type="Proteomes" id="UP001327560">
    <property type="component" value="Chromosome 6"/>
</dbReference>
<evidence type="ECO:0000313" key="4">
    <source>
        <dbReference type="Proteomes" id="UP001327560"/>
    </source>
</evidence>
<proteinExistence type="predicted"/>
<sequence length="243" mass="26997">MATNQEQVPKFGNWGTAESVPYTEYFDQARRKRNGKTTANPNDHKETSKDFVKDTPSQLNAAPLTTGSNPETRKPKDSKPRKDSGSYHRTDAPSVHKEGVIRKSPANPHHQRYVDQANHSDNQKRASKTYGSSYEGKPADRTGNNPASERKLASEGTTPGRTKTNPGDRVYRTQPVHDDVPVPPFAEWDENDPASGEKYTGIFKTIADSRRTPGTPYQPPEPSNQQQNSTGDKGCGCLNWFLK</sequence>
<feature type="compositionally biased region" description="Basic and acidic residues" evidence="1">
    <location>
        <begin position="169"/>
        <end position="180"/>
    </location>
</feature>
<dbReference type="AlphaFoldDB" id="A0AAQ3QJ88"/>
<feature type="compositionally biased region" description="Polar residues" evidence="1">
    <location>
        <begin position="55"/>
        <end position="70"/>
    </location>
</feature>
<gene>
    <name evidence="3" type="ORF">Cni_G20160</name>
</gene>
<dbReference type="GO" id="GO:0005886">
    <property type="term" value="C:plasma membrane"/>
    <property type="evidence" value="ECO:0007669"/>
    <property type="project" value="TreeGrafter"/>
</dbReference>
<feature type="compositionally biased region" description="Basic and acidic residues" evidence="1">
    <location>
        <begin position="42"/>
        <end position="53"/>
    </location>
</feature>
<keyword evidence="4" id="KW-1185">Reference proteome</keyword>
<protein>
    <recommendedName>
        <fullName evidence="2">RIN4 pathogenic type III effector avirulence factor Avr cleavage site domain-containing protein</fullName>
    </recommendedName>
</protein>
<name>A0AAQ3QJ88_9LILI</name>
<accession>A0AAQ3QJ88</accession>
<dbReference type="PANTHER" id="PTHR33159">
    <property type="entry name" value="RPM1-INTERACTING PROTEIN 4 (RIN4) FAMILY PROTEIN"/>
    <property type="match status" value="1"/>
</dbReference>
<feature type="domain" description="RIN4 pathogenic type III effector avirulence factor Avr cleavage site" evidence="2">
    <location>
        <begin position="8"/>
        <end position="33"/>
    </location>
</feature>
<feature type="compositionally biased region" description="Polar residues" evidence="1">
    <location>
        <begin position="155"/>
        <end position="165"/>
    </location>
</feature>
<feature type="compositionally biased region" description="Basic and acidic residues" evidence="1">
    <location>
        <begin position="71"/>
        <end position="101"/>
    </location>
</feature>
<feature type="domain" description="RIN4 pathogenic type III effector avirulence factor Avr cleavage site" evidence="2">
    <location>
        <begin position="179"/>
        <end position="211"/>
    </location>
</feature>
<organism evidence="3 4">
    <name type="scientific">Canna indica</name>
    <name type="common">Indian-shot</name>
    <dbReference type="NCBI Taxonomy" id="4628"/>
    <lineage>
        <taxon>Eukaryota</taxon>
        <taxon>Viridiplantae</taxon>
        <taxon>Streptophyta</taxon>
        <taxon>Embryophyta</taxon>
        <taxon>Tracheophyta</taxon>
        <taxon>Spermatophyta</taxon>
        <taxon>Magnoliopsida</taxon>
        <taxon>Liliopsida</taxon>
        <taxon>Zingiberales</taxon>
        <taxon>Cannaceae</taxon>
        <taxon>Canna</taxon>
    </lineage>
</organism>